<keyword evidence="2" id="KW-0732">Signal</keyword>
<feature type="chain" id="PRO_5039665206" description="DUF4352 domain-containing protein" evidence="2">
    <location>
        <begin position="22"/>
        <end position="172"/>
    </location>
</feature>
<dbReference type="AlphaFoldDB" id="A0A7Z0LDV5"/>
<organism evidence="3 4">
    <name type="scientific">Streptococcus danieliae</name>
    <dbReference type="NCBI Taxonomy" id="747656"/>
    <lineage>
        <taxon>Bacteria</taxon>
        <taxon>Bacillati</taxon>
        <taxon>Bacillota</taxon>
        <taxon>Bacilli</taxon>
        <taxon>Lactobacillales</taxon>
        <taxon>Streptococcaceae</taxon>
        <taxon>Streptococcus</taxon>
    </lineage>
</organism>
<name>A0A7Z0LDV5_9STRE</name>
<comment type="caution">
    <text evidence="3">The sequence shown here is derived from an EMBL/GenBank/DDBJ whole genome shotgun (WGS) entry which is preliminary data.</text>
</comment>
<sequence>MKKIALFGVTLLASFALIACSQNNSTSSDSSPEKTEQASSEQKAENKNTYKVGEEIPFDNGVKITIKSAEWTDERNEFDEPQPERVLKVTYDLVNGTDKDYTVGSDMELYVDGKKMETHSIGTILDTISAGRTLENAVQAFGVNGTGKMELEVKQGFSFDNNEKKIVELDLK</sequence>
<evidence type="ECO:0000313" key="3">
    <source>
        <dbReference type="EMBL" id="NYS49692.1"/>
    </source>
</evidence>
<protein>
    <recommendedName>
        <fullName evidence="5">DUF4352 domain-containing protein</fullName>
    </recommendedName>
</protein>
<reference evidence="3 4" key="1">
    <citation type="submission" date="2020-07" db="EMBL/GenBank/DDBJ databases">
        <title>MOT database genomes.</title>
        <authorList>
            <person name="Joseph S."/>
            <person name="Aduse-Opoku J."/>
            <person name="Hashim A."/>
            <person name="Wade W."/>
            <person name="Curtis M."/>
        </authorList>
    </citation>
    <scope>NUCLEOTIDE SEQUENCE [LARGE SCALE GENOMIC DNA]</scope>
    <source>
        <strain evidence="3 4">CCW311</strain>
    </source>
</reference>
<accession>A0A7Z0LDV5</accession>
<evidence type="ECO:0000256" key="2">
    <source>
        <dbReference type="SAM" id="SignalP"/>
    </source>
</evidence>
<feature type="signal peptide" evidence="2">
    <location>
        <begin position="1"/>
        <end position="21"/>
    </location>
</feature>
<keyword evidence="4" id="KW-1185">Reference proteome</keyword>
<dbReference type="PROSITE" id="PS51257">
    <property type="entry name" value="PROKAR_LIPOPROTEIN"/>
    <property type="match status" value="1"/>
</dbReference>
<evidence type="ECO:0008006" key="5">
    <source>
        <dbReference type="Google" id="ProtNLM"/>
    </source>
</evidence>
<dbReference type="EMBL" id="JACBYG010000099">
    <property type="protein sequence ID" value="NYS49692.1"/>
    <property type="molecule type" value="Genomic_DNA"/>
</dbReference>
<feature type="compositionally biased region" description="Basic and acidic residues" evidence="1">
    <location>
        <begin position="31"/>
        <end position="52"/>
    </location>
</feature>
<evidence type="ECO:0000313" key="4">
    <source>
        <dbReference type="Proteomes" id="UP000563349"/>
    </source>
</evidence>
<evidence type="ECO:0000256" key="1">
    <source>
        <dbReference type="SAM" id="MobiDB-lite"/>
    </source>
</evidence>
<dbReference type="RefSeq" id="WP_179924223.1">
    <property type="nucleotide sequence ID" value="NZ_CP128228.1"/>
</dbReference>
<gene>
    <name evidence="3" type="ORF">HZY93_06955</name>
</gene>
<dbReference type="Proteomes" id="UP000563349">
    <property type="component" value="Unassembled WGS sequence"/>
</dbReference>
<proteinExistence type="predicted"/>
<feature type="region of interest" description="Disordered" evidence="1">
    <location>
        <begin position="23"/>
        <end position="52"/>
    </location>
</feature>